<dbReference type="PANTHER" id="PTHR43028:SF5">
    <property type="entry name" value="3'(2'),5'-BISPHOSPHATE NUCLEOTIDASE 1"/>
    <property type="match status" value="1"/>
</dbReference>
<evidence type="ECO:0000256" key="2">
    <source>
        <dbReference type="ARBA" id="ARBA00009759"/>
    </source>
</evidence>
<feature type="binding site" evidence="18">
    <location>
        <position position="117"/>
    </location>
    <ligand>
        <name>Mg(2+)</name>
        <dbReference type="ChEBI" id="CHEBI:18420"/>
        <label>1</label>
        <note>catalytic</note>
    </ligand>
</feature>
<dbReference type="RefSeq" id="XP_018333679.1">
    <property type="nucleotide sequence ID" value="XM_018478177.2"/>
</dbReference>
<evidence type="ECO:0000256" key="13">
    <source>
        <dbReference type="ARBA" id="ARBA00044479"/>
    </source>
</evidence>
<dbReference type="PROSITE" id="PS00629">
    <property type="entry name" value="IMP_1"/>
    <property type="match status" value="1"/>
</dbReference>
<evidence type="ECO:0000256" key="16">
    <source>
        <dbReference type="ARBA" id="ARBA00044544"/>
    </source>
</evidence>
<keyword evidence="19" id="KW-1185">Reference proteome</keyword>
<dbReference type="CDD" id="cd01640">
    <property type="entry name" value="IPPase"/>
    <property type="match status" value="1"/>
</dbReference>
<feature type="binding site" evidence="18">
    <location>
        <position position="246"/>
    </location>
    <ligand>
        <name>Mg(2+)</name>
        <dbReference type="ChEBI" id="CHEBI:18420"/>
        <label>1</label>
        <note>catalytic</note>
    </ligand>
</feature>
<dbReference type="OrthoDB" id="411145at2759"/>
<dbReference type="InterPro" id="IPR020550">
    <property type="entry name" value="Inositol_monophosphatase_CS"/>
</dbReference>
<dbReference type="FunFam" id="3.30.540.10:FF:000023">
    <property type="entry name" value="Protein CBR-TAG-231"/>
    <property type="match status" value="1"/>
</dbReference>
<dbReference type="GeneID" id="108742839"/>
<keyword evidence="6" id="KW-0378">Hydrolase</keyword>
<dbReference type="STRING" id="224129.A0A1W4XCE3"/>
<evidence type="ECO:0000256" key="3">
    <source>
        <dbReference type="ARBA" id="ARBA00012633"/>
    </source>
</evidence>
<feature type="binding site" evidence="18">
    <location>
        <position position="119"/>
    </location>
    <ligand>
        <name>Mg(2+)</name>
        <dbReference type="ChEBI" id="CHEBI:18420"/>
        <label>1</label>
        <note>catalytic</note>
    </ligand>
</feature>
<evidence type="ECO:0000256" key="18">
    <source>
        <dbReference type="PIRSR" id="PIRSR600760-2"/>
    </source>
</evidence>
<dbReference type="GO" id="GO:0046854">
    <property type="term" value="P:phosphatidylinositol phosphate biosynthetic process"/>
    <property type="evidence" value="ECO:0007669"/>
    <property type="project" value="InterPro"/>
</dbReference>
<gene>
    <name evidence="20 21" type="primary">LOC108742839</name>
</gene>
<evidence type="ECO:0000313" key="19">
    <source>
        <dbReference type="Proteomes" id="UP000192223"/>
    </source>
</evidence>
<protein>
    <recommendedName>
        <fullName evidence="8">3'(2'),5'-bisphosphate nucleotidase 1</fullName>
        <ecNumber evidence="15">3.1.3.57</ecNumber>
        <ecNumber evidence="3">3.1.3.7</ecNumber>
    </recommendedName>
    <alternativeName>
        <fullName evidence="16">3'-phosphoadenosine 5'-phosphate phosphatase</fullName>
    </alternativeName>
    <alternativeName>
        <fullName evidence="9">Bisphosphate 3'-nucleotidase 1</fullName>
    </alternativeName>
    <alternativeName>
        <fullName evidence="17">Inositol-polyphosphate 1-phosphatase</fullName>
    </alternativeName>
</protein>
<dbReference type="AlphaFoldDB" id="A0A1W4XCE3"/>
<dbReference type="SUPFAM" id="SSF56655">
    <property type="entry name" value="Carbohydrate phosphatase"/>
    <property type="match status" value="1"/>
</dbReference>
<evidence type="ECO:0000256" key="17">
    <source>
        <dbReference type="ARBA" id="ARBA00044554"/>
    </source>
</evidence>
<dbReference type="Gene3D" id="3.30.540.10">
    <property type="entry name" value="Fructose-1,6-Bisphosphatase, subunit A, domain 1"/>
    <property type="match status" value="1"/>
</dbReference>
<evidence type="ECO:0000256" key="6">
    <source>
        <dbReference type="ARBA" id="ARBA00022801"/>
    </source>
</evidence>
<keyword evidence="5 18" id="KW-0479">Metal-binding</keyword>
<reference evidence="20 21" key="1">
    <citation type="submission" date="2025-04" db="UniProtKB">
        <authorList>
            <consortium name="RefSeq"/>
        </authorList>
    </citation>
    <scope>IDENTIFICATION</scope>
    <source>
        <tissue evidence="20 21">Entire body</tissue>
    </source>
</reference>
<comment type="cofactor">
    <cofactor evidence="1 18">
        <name>Mg(2+)</name>
        <dbReference type="ChEBI" id="CHEBI:18420"/>
    </cofactor>
</comment>
<evidence type="ECO:0000256" key="12">
    <source>
        <dbReference type="ARBA" id="ARBA00044478"/>
    </source>
</evidence>
<dbReference type="EC" id="3.1.3.57" evidence="15"/>
<proteinExistence type="inferred from homology"/>
<evidence type="ECO:0000256" key="4">
    <source>
        <dbReference type="ARBA" id="ARBA00022671"/>
    </source>
</evidence>
<comment type="catalytic activity">
    <reaction evidence="14">
        <text>3'-phosphoadenylyl sulfate + H2O = adenosine 5'-phosphosulfate + phosphate</text>
        <dbReference type="Rhea" id="RHEA:77639"/>
        <dbReference type="ChEBI" id="CHEBI:15377"/>
        <dbReference type="ChEBI" id="CHEBI:43474"/>
        <dbReference type="ChEBI" id="CHEBI:58243"/>
        <dbReference type="ChEBI" id="CHEBI:58339"/>
        <dbReference type="EC" id="3.1.3.7"/>
    </reaction>
    <physiologicalReaction direction="left-to-right" evidence="14">
        <dbReference type="Rhea" id="RHEA:77640"/>
    </physiologicalReaction>
</comment>
<comment type="similarity">
    <text evidence="2">Belongs to the inositol monophosphatase superfamily.</text>
</comment>
<comment type="catalytic activity">
    <reaction evidence="12">
        <text>1D-myo-inositol 1,4-bisphosphate + H2O = 1D-myo-inositol 4-phosphate + phosphate</text>
        <dbReference type="Rhea" id="RHEA:15553"/>
        <dbReference type="ChEBI" id="CHEBI:15377"/>
        <dbReference type="ChEBI" id="CHEBI:43474"/>
        <dbReference type="ChEBI" id="CHEBI:58282"/>
        <dbReference type="ChEBI" id="CHEBI:58469"/>
        <dbReference type="EC" id="3.1.3.57"/>
    </reaction>
    <physiologicalReaction direction="left-to-right" evidence="12">
        <dbReference type="Rhea" id="RHEA:15554"/>
    </physiologicalReaction>
</comment>
<keyword evidence="4" id="KW-0452">Lithium</keyword>
<dbReference type="FunFam" id="3.40.190.80:FF:000006">
    <property type="entry name" value="Bisphosphate nucleotidase 1"/>
    <property type="match status" value="1"/>
</dbReference>
<comment type="catalytic activity">
    <reaction evidence="13">
        <text>adenosine 3',5'-bisphosphate + H2O = AMP + phosphate</text>
        <dbReference type="Rhea" id="RHEA:10040"/>
        <dbReference type="ChEBI" id="CHEBI:15377"/>
        <dbReference type="ChEBI" id="CHEBI:43474"/>
        <dbReference type="ChEBI" id="CHEBI:58343"/>
        <dbReference type="ChEBI" id="CHEBI:456215"/>
        <dbReference type="EC" id="3.1.3.7"/>
    </reaction>
    <physiologicalReaction direction="left-to-right" evidence="13">
        <dbReference type="Rhea" id="RHEA:10041"/>
    </physiologicalReaction>
</comment>
<dbReference type="InterPro" id="IPR050725">
    <property type="entry name" value="CysQ/Inositol_MonoPase"/>
</dbReference>
<evidence type="ECO:0000313" key="20">
    <source>
        <dbReference type="RefSeq" id="XP_018333678.1"/>
    </source>
</evidence>
<dbReference type="InterPro" id="IPR020583">
    <property type="entry name" value="Inositol_monoP_metal-BS"/>
</dbReference>
<evidence type="ECO:0000256" key="15">
    <source>
        <dbReference type="ARBA" id="ARBA00044519"/>
    </source>
</evidence>
<dbReference type="GO" id="GO:0008441">
    <property type="term" value="F:3'(2'),5'-bisphosphate nucleotidase activity"/>
    <property type="evidence" value="ECO:0007669"/>
    <property type="project" value="UniProtKB-EC"/>
</dbReference>
<dbReference type="KEGG" id="apln:108742839"/>
<dbReference type="PANTHER" id="PTHR43028">
    <property type="entry name" value="3'(2'),5'-BISPHOSPHATE NUCLEOTIDASE 1"/>
    <property type="match status" value="1"/>
</dbReference>
<feature type="binding site" evidence="18">
    <location>
        <position position="120"/>
    </location>
    <ligand>
        <name>Mg(2+)</name>
        <dbReference type="ChEBI" id="CHEBI:18420"/>
        <label>1</label>
        <note>catalytic</note>
    </ligand>
</feature>
<dbReference type="InterPro" id="IPR000760">
    <property type="entry name" value="Inositol_monophosphatase-like"/>
</dbReference>
<dbReference type="Gene3D" id="3.40.190.80">
    <property type="match status" value="1"/>
</dbReference>
<dbReference type="PROSITE" id="PS00630">
    <property type="entry name" value="IMP_2"/>
    <property type="match status" value="1"/>
</dbReference>
<name>A0A1W4XCE3_AGRPL</name>
<sequence length="308" mass="32910">MASSSSLVLRIIASSVTAANRAGKIIRDILTAGDLGIVEKGKNDLQTEADRAAQRCIVASLSRQYPNLNIIGEEEQTSNVEVPSDWVVTDCEQSVLLNECPPEYQQIPEEDIVVWVDPLDGTSEFTQGLLEHVTVLIGVAVKGKAIGGVIHQPYYNYKSNSNSFGRTIWGLIGLGVEGLVLQAAPLGTFIVTTTRSHSNTLVTSALDALHPDEVLRVGGAGYKVLLLIEGKAHAYVFASAGCKKWDTCAPEAILNAIGGKLTNLSGVPYSYDKDVQFPNSGGVLATAKGIDHDDIISKIPQNIKEALK</sequence>
<dbReference type="GO" id="GO:0004441">
    <property type="term" value="F:inositol-1,4-bisphosphate 1-phosphatase activity"/>
    <property type="evidence" value="ECO:0007669"/>
    <property type="project" value="UniProtKB-EC"/>
</dbReference>
<comment type="catalytic activity">
    <reaction evidence="11">
        <text>adenosine 2',5'-bisphosphate + H2O = AMP + phosphate</text>
        <dbReference type="Rhea" id="RHEA:77643"/>
        <dbReference type="ChEBI" id="CHEBI:15377"/>
        <dbReference type="ChEBI" id="CHEBI:43474"/>
        <dbReference type="ChEBI" id="CHEBI:194156"/>
        <dbReference type="ChEBI" id="CHEBI:456215"/>
        <dbReference type="EC" id="3.1.3.7"/>
    </reaction>
    <physiologicalReaction direction="left-to-right" evidence="11">
        <dbReference type="Rhea" id="RHEA:77644"/>
    </physiologicalReaction>
</comment>
<organism evidence="19 21">
    <name type="scientific">Agrilus planipennis</name>
    <name type="common">Emerald ash borer</name>
    <name type="synonym">Agrilus marcopoli</name>
    <dbReference type="NCBI Taxonomy" id="224129"/>
    <lineage>
        <taxon>Eukaryota</taxon>
        <taxon>Metazoa</taxon>
        <taxon>Ecdysozoa</taxon>
        <taxon>Arthropoda</taxon>
        <taxon>Hexapoda</taxon>
        <taxon>Insecta</taxon>
        <taxon>Pterygota</taxon>
        <taxon>Neoptera</taxon>
        <taxon>Endopterygota</taxon>
        <taxon>Coleoptera</taxon>
        <taxon>Polyphaga</taxon>
        <taxon>Elateriformia</taxon>
        <taxon>Buprestoidea</taxon>
        <taxon>Buprestidae</taxon>
        <taxon>Agrilinae</taxon>
        <taxon>Agrilus</taxon>
    </lineage>
</organism>
<dbReference type="EC" id="3.1.3.7" evidence="3"/>
<evidence type="ECO:0000256" key="14">
    <source>
        <dbReference type="ARBA" id="ARBA00044484"/>
    </source>
</evidence>
<dbReference type="Proteomes" id="UP000192223">
    <property type="component" value="Unplaced"/>
</dbReference>
<evidence type="ECO:0000313" key="21">
    <source>
        <dbReference type="RefSeq" id="XP_018333679.1"/>
    </source>
</evidence>
<evidence type="ECO:0000256" key="1">
    <source>
        <dbReference type="ARBA" id="ARBA00001946"/>
    </source>
</evidence>
<comment type="catalytic activity">
    <reaction evidence="10">
        <text>1D-myo-inositol 1,3,4-trisphosphate + H2O = 1D-myo-inositol 3,4-bisphosphate + phosphate</text>
        <dbReference type="Rhea" id="RHEA:70319"/>
        <dbReference type="ChEBI" id="CHEBI:15377"/>
        <dbReference type="ChEBI" id="CHEBI:43474"/>
        <dbReference type="ChEBI" id="CHEBI:58414"/>
        <dbReference type="ChEBI" id="CHEBI:83241"/>
    </reaction>
    <physiologicalReaction direction="left-to-right" evidence="10">
        <dbReference type="Rhea" id="RHEA:70320"/>
    </physiologicalReaction>
</comment>
<evidence type="ECO:0000256" key="7">
    <source>
        <dbReference type="ARBA" id="ARBA00022842"/>
    </source>
</evidence>
<accession>A0A1W4XCE3</accession>
<feature type="binding site" evidence="18">
    <location>
        <position position="73"/>
    </location>
    <ligand>
        <name>Mg(2+)</name>
        <dbReference type="ChEBI" id="CHEBI:18420"/>
        <label>1</label>
        <note>catalytic</note>
    </ligand>
</feature>
<evidence type="ECO:0000256" key="9">
    <source>
        <dbReference type="ARBA" id="ARBA00041815"/>
    </source>
</evidence>
<keyword evidence="7 18" id="KW-0460">Magnesium</keyword>
<evidence type="ECO:0000256" key="5">
    <source>
        <dbReference type="ARBA" id="ARBA00022723"/>
    </source>
</evidence>
<evidence type="ECO:0000256" key="11">
    <source>
        <dbReference type="ARBA" id="ARBA00044466"/>
    </source>
</evidence>
<evidence type="ECO:0000256" key="10">
    <source>
        <dbReference type="ARBA" id="ARBA00044465"/>
    </source>
</evidence>
<dbReference type="GO" id="GO:0046872">
    <property type="term" value="F:metal ion binding"/>
    <property type="evidence" value="ECO:0007669"/>
    <property type="project" value="UniProtKB-KW"/>
</dbReference>
<evidence type="ECO:0000256" key="8">
    <source>
        <dbReference type="ARBA" id="ARBA00040342"/>
    </source>
</evidence>
<dbReference type="RefSeq" id="XP_018333678.1">
    <property type="nucleotide sequence ID" value="XM_018478176.2"/>
</dbReference>
<dbReference type="Pfam" id="PF00459">
    <property type="entry name" value="Inositol_P"/>
    <property type="match status" value="1"/>
</dbReference>